<organism evidence="2 3">
    <name type="scientific">Roseburia intestinalis L1-82</name>
    <dbReference type="NCBI Taxonomy" id="536231"/>
    <lineage>
        <taxon>Bacteria</taxon>
        <taxon>Bacillati</taxon>
        <taxon>Bacillota</taxon>
        <taxon>Clostridia</taxon>
        <taxon>Lachnospirales</taxon>
        <taxon>Lachnospiraceae</taxon>
        <taxon>Roseburia</taxon>
    </lineage>
</organism>
<dbReference type="EMBL" id="ABYJ02000039">
    <property type="protein sequence ID" value="EEV02288.1"/>
    <property type="molecule type" value="Genomic_DNA"/>
</dbReference>
<comment type="caution">
    <text evidence="2">The sequence shown here is derived from an EMBL/GenBank/DDBJ whole genome shotgun (WGS) entry which is preliminary data.</text>
</comment>
<dbReference type="HOGENOM" id="CLU_2737532_0_0_9"/>
<dbReference type="Proteomes" id="UP000004828">
    <property type="component" value="Unassembled WGS sequence"/>
</dbReference>
<keyword evidence="1" id="KW-0812">Transmembrane</keyword>
<evidence type="ECO:0000313" key="3">
    <source>
        <dbReference type="Proteomes" id="UP000004828"/>
    </source>
</evidence>
<evidence type="ECO:0000256" key="1">
    <source>
        <dbReference type="SAM" id="Phobius"/>
    </source>
</evidence>
<name>C7G784_9FIRM</name>
<proteinExistence type="predicted"/>
<evidence type="ECO:0000313" key="2">
    <source>
        <dbReference type="EMBL" id="EEV02288.1"/>
    </source>
</evidence>
<sequence>MITTSVNNIPFFYVVFNNFFIFLCFSQQQRFSLSIPLFSKEKRIYMFYYKTFSARMLHLSFFIQTKFILLA</sequence>
<protein>
    <submittedName>
        <fullName evidence="2">Uncharacterized protein</fullName>
    </submittedName>
</protein>
<reference evidence="2 3" key="1">
    <citation type="submission" date="2009-08" db="EMBL/GenBank/DDBJ databases">
        <authorList>
            <person name="Weinstock G."/>
            <person name="Sodergren E."/>
            <person name="Clifton S."/>
            <person name="Fulton L."/>
            <person name="Fulton B."/>
            <person name="Courtney L."/>
            <person name="Fronick C."/>
            <person name="Harrison M."/>
            <person name="Strong C."/>
            <person name="Farmer C."/>
            <person name="Delahaunty K."/>
            <person name="Markovic C."/>
            <person name="Hall O."/>
            <person name="Minx P."/>
            <person name="Tomlinson C."/>
            <person name="Mitreva M."/>
            <person name="Nelson J."/>
            <person name="Hou S."/>
            <person name="Wollam A."/>
            <person name="Pepin K.H."/>
            <person name="Johnson M."/>
            <person name="Bhonagiri V."/>
            <person name="Nash W.E."/>
            <person name="Warren W."/>
            <person name="Chinwalla A."/>
            <person name="Mardis E.R."/>
            <person name="Wilson R.K."/>
        </authorList>
    </citation>
    <scope>NUCLEOTIDE SEQUENCE [LARGE SCALE GENOMIC DNA]</scope>
    <source>
        <strain evidence="2 3">L1-82</strain>
    </source>
</reference>
<keyword evidence="1" id="KW-1133">Transmembrane helix</keyword>
<accession>C7G784</accession>
<feature type="transmembrane region" description="Helical" evidence="1">
    <location>
        <begin position="6"/>
        <end position="26"/>
    </location>
</feature>
<keyword evidence="1" id="KW-0472">Membrane</keyword>
<gene>
    <name evidence="2" type="ORF">ROSINTL182_05751</name>
</gene>
<dbReference type="AlphaFoldDB" id="C7G784"/>
<feature type="transmembrane region" description="Helical" evidence="1">
    <location>
        <begin position="47"/>
        <end position="69"/>
    </location>
</feature>